<dbReference type="AlphaFoldDB" id="A0A6J6DE06"/>
<evidence type="ECO:0000259" key="10">
    <source>
        <dbReference type="Pfam" id="PF02230"/>
    </source>
</evidence>
<evidence type="ECO:0000256" key="1">
    <source>
        <dbReference type="ARBA" id="ARBA00004613"/>
    </source>
</evidence>
<comment type="function">
    <text evidence="9">Involved in degradation of plant cell walls. Hydrolyzes the feruloyl-arabinose ester bond in arabinoxylans, and the feruloyl-galactose ester bond in pectin. Active against paranitrophenyl-acetate, methyl ferulate and wheat arabinoxylan.</text>
</comment>
<dbReference type="InterPro" id="IPR043595">
    <property type="entry name" value="FaeB/C/D"/>
</dbReference>
<evidence type="ECO:0000256" key="7">
    <source>
        <dbReference type="ARBA" id="ARBA00023277"/>
    </source>
</evidence>
<dbReference type="SUPFAM" id="SSF53474">
    <property type="entry name" value="alpha/beta-Hydrolases"/>
    <property type="match status" value="1"/>
</dbReference>
<evidence type="ECO:0000256" key="9">
    <source>
        <dbReference type="ARBA" id="ARBA00025250"/>
    </source>
</evidence>
<gene>
    <name evidence="11" type="ORF">UFOPK1683_00132</name>
</gene>
<reference evidence="11" key="1">
    <citation type="submission" date="2020-05" db="EMBL/GenBank/DDBJ databases">
        <authorList>
            <person name="Chiriac C."/>
            <person name="Salcher M."/>
            <person name="Ghai R."/>
            <person name="Kavagutti S V."/>
        </authorList>
    </citation>
    <scope>NUCLEOTIDE SEQUENCE</scope>
</reference>
<organism evidence="11">
    <name type="scientific">freshwater metagenome</name>
    <dbReference type="NCBI Taxonomy" id="449393"/>
    <lineage>
        <taxon>unclassified sequences</taxon>
        <taxon>metagenomes</taxon>
        <taxon>ecological metagenomes</taxon>
    </lineage>
</organism>
<comment type="similarity">
    <text evidence="2">Belongs to the faeC family.</text>
</comment>
<dbReference type="PANTHER" id="PTHR38050">
    <property type="match status" value="1"/>
</dbReference>
<dbReference type="GO" id="GO:0045493">
    <property type="term" value="P:xylan catabolic process"/>
    <property type="evidence" value="ECO:0007669"/>
    <property type="project" value="UniProtKB-KW"/>
</dbReference>
<dbReference type="Pfam" id="PF02230">
    <property type="entry name" value="Abhydrolase_2"/>
    <property type="match status" value="1"/>
</dbReference>
<dbReference type="PANTHER" id="PTHR38050:SF1">
    <property type="entry name" value="FERULOYL ESTERASE C"/>
    <property type="match status" value="1"/>
</dbReference>
<dbReference type="GO" id="GO:0030600">
    <property type="term" value="F:feruloyl esterase activity"/>
    <property type="evidence" value="ECO:0007669"/>
    <property type="project" value="InterPro"/>
</dbReference>
<dbReference type="Gene3D" id="3.40.50.1820">
    <property type="entry name" value="alpha/beta hydrolase"/>
    <property type="match status" value="1"/>
</dbReference>
<protein>
    <submittedName>
        <fullName evidence="11">Unannotated protein</fullName>
    </submittedName>
</protein>
<evidence type="ECO:0000256" key="3">
    <source>
        <dbReference type="ARBA" id="ARBA00022525"/>
    </source>
</evidence>
<evidence type="ECO:0000313" key="11">
    <source>
        <dbReference type="EMBL" id="CAB4561514.1"/>
    </source>
</evidence>
<evidence type="ECO:0000256" key="6">
    <source>
        <dbReference type="ARBA" id="ARBA00022801"/>
    </source>
</evidence>
<dbReference type="EMBL" id="CAEZTL010000006">
    <property type="protein sequence ID" value="CAB4561514.1"/>
    <property type="molecule type" value="Genomic_DNA"/>
</dbReference>
<keyword evidence="3" id="KW-0964">Secreted</keyword>
<keyword evidence="8" id="KW-0624">Polysaccharide degradation</keyword>
<sequence length="303" mass="32907">MARIRFNSLPVALIIIAALAVISLEIFRGGAGTDFSEFESGAAYDSNSDITLNADRPASLFLPLDYSSEKAVPLLINLHGYSGESIGHSSYTFLQAMAKERGLAYVAPDGTIDSLQNQFWNASIACCNFNDVAVDDVAYIKSLINEASQKVSIDPMRIYLFGHSNGHFMSYKFACSTEGIVAAIAGLAGATDEPCDGAPTNILHIHGTADQTILYGGGELFAKRYPSVDETLAQWTEINSCSSSKESDFELMQSTVGEETTNRTYSCSKADLELWRINGGVHTPTLDKEFANKVLDWLLARKL</sequence>
<proteinExistence type="inferred from homology"/>
<keyword evidence="5" id="KW-0732">Signal</keyword>
<keyword evidence="7" id="KW-0119">Carbohydrate metabolism</keyword>
<name>A0A6J6DE06_9ZZZZ</name>
<comment type="subcellular location">
    <subcellularLocation>
        <location evidence="1">Secreted</location>
    </subcellularLocation>
</comment>
<evidence type="ECO:0000256" key="2">
    <source>
        <dbReference type="ARBA" id="ARBA00010278"/>
    </source>
</evidence>
<dbReference type="GO" id="GO:0005576">
    <property type="term" value="C:extracellular region"/>
    <property type="evidence" value="ECO:0007669"/>
    <property type="project" value="UniProtKB-SubCell"/>
</dbReference>
<evidence type="ECO:0000256" key="4">
    <source>
        <dbReference type="ARBA" id="ARBA00022651"/>
    </source>
</evidence>
<keyword evidence="4" id="KW-0858">Xylan degradation</keyword>
<feature type="domain" description="Phospholipase/carboxylesterase/thioesterase" evidence="10">
    <location>
        <begin position="68"/>
        <end position="230"/>
    </location>
</feature>
<dbReference type="InterPro" id="IPR029058">
    <property type="entry name" value="AB_hydrolase_fold"/>
</dbReference>
<dbReference type="InterPro" id="IPR003140">
    <property type="entry name" value="PLipase/COase/thioEstase"/>
</dbReference>
<evidence type="ECO:0000256" key="8">
    <source>
        <dbReference type="ARBA" id="ARBA00023326"/>
    </source>
</evidence>
<keyword evidence="6" id="KW-0378">Hydrolase</keyword>
<accession>A0A6J6DE06</accession>
<evidence type="ECO:0000256" key="5">
    <source>
        <dbReference type="ARBA" id="ARBA00022729"/>
    </source>
</evidence>